<evidence type="ECO:0000313" key="3">
    <source>
        <dbReference type="EMBL" id="KAF3157745.1"/>
    </source>
</evidence>
<dbReference type="EMBL" id="WIWT01000036">
    <property type="protein sequence ID" value="KAF3210809.1"/>
    <property type="molecule type" value="Genomic_DNA"/>
</dbReference>
<dbReference type="AlphaFoldDB" id="A0A6G1M4B3"/>
<dbReference type="Proteomes" id="UP000472727">
    <property type="component" value="Unassembled WGS sequence"/>
</dbReference>
<evidence type="ECO:0000259" key="2">
    <source>
        <dbReference type="PROSITE" id="PS50948"/>
    </source>
</evidence>
<comment type="caution">
    <text evidence="5">The sequence shown here is derived from an EMBL/GenBank/DDBJ whole genome shotgun (WGS) entry which is preliminary data.</text>
</comment>
<dbReference type="OrthoDB" id="5410549at2759"/>
<feature type="signal peptide" evidence="1">
    <location>
        <begin position="1"/>
        <end position="20"/>
    </location>
</feature>
<dbReference type="EMBL" id="WIPF01000018">
    <property type="protein sequence ID" value="KAF3227823.1"/>
    <property type="molecule type" value="Genomic_DNA"/>
</dbReference>
<gene>
    <name evidence="5" type="ORF">TWF106_008789</name>
    <name evidence="6" type="ORF">TWF191_003345</name>
    <name evidence="4" type="ORF">TWF679_006596</name>
    <name evidence="3" type="ORF">TWF788_005282</name>
</gene>
<evidence type="ECO:0000313" key="9">
    <source>
        <dbReference type="Proteomes" id="UP000483672"/>
    </source>
</evidence>
<feature type="chain" id="PRO_5041133251" description="Apple domain-containing protein" evidence="1">
    <location>
        <begin position="21"/>
        <end position="343"/>
    </location>
</feature>
<reference evidence="7 8" key="1">
    <citation type="submission" date="2019-06" db="EMBL/GenBank/DDBJ databases">
        <authorList>
            <person name="Palmer J.M."/>
        </authorList>
    </citation>
    <scope>NUCLEOTIDE SEQUENCE [LARGE SCALE GENOMIC DNA]</scope>
    <source>
        <strain evidence="5 7">TWF106</strain>
        <strain evidence="6 9">TWF191</strain>
        <strain evidence="4">TWF679</strain>
        <strain evidence="3 8">TWF788</strain>
    </source>
</reference>
<dbReference type="EMBL" id="WIWS01000055">
    <property type="protein sequence ID" value="KAF3215282.1"/>
    <property type="molecule type" value="Genomic_DNA"/>
</dbReference>
<dbReference type="PROSITE" id="PS50948">
    <property type="entry name" value="PAN"/>
    <property type="match status" value="1"/>
</dbReference>
<evidence type="ECO:0000313" key="8">
    <source>
        <dbReference type="Proteomes" id="UP000479691"/>
    </source>
</evidence>
<evidence type="ECO:0000313" key="5">
    <source>
        <dbReference type="EMBL" id="KAF3215282.1"/>
    </source>
</evidence>
<evidence type="ECO:0000313" key="7">
    <source>
        <dbReference type="Proteomes" id="UP000472727"/>
    </source>
</evidence>
<protein>
    <recommendedName>
        <fullName evidence="2">Apple domain-containing protein</fullName>
    </recommendedName>
</protein>
<evidence type="ECO:0000256" key="1">
    <source>
        <dbReference type="SAM" id="SignalP"/>
    </source>
</evidence>
<organism evidence="5 7">
    <name type="scientific">Orbilia oligospora</name>
    <name type="common">Nematode-trapping fungus</name>
    <name type="synonym">Arthrobotrys oligospora</name>
    <dbReference type="NCBI Taxonomy" id="2813651"/>
    <lineage>
        <taxon>Eukaryota</taxon>
        <taxon>Fungi</taxon>
        <taxon>Dikarya</taxon>
        <taxon>Ascomycota</taxon>
        <taxon>Pezizomycotina</taxon>
        <taxon>Orbiliomycetes</taxon>
        <taxon>Orbiliales</taxon>
        <taxon>Orbiliaceae</taxon>
        <taxon>Orbilia</taxon>
    </lineage>
</organism>
<dbReference type="Proteomes" id="UP000614610">
    <property type="component" value="Unassembled WGS sequence"/>
</dbReference>
<feature type="domain" description="Apple" evidence="2">
    <location>
        <begin position="247"/>
        <end position="325"/>
    </location>
</feature>
<keyword evidence="1" id="KW-0732">Signal</keyword>
<name>A0A6G1M4B3_ORBOL</name>
<dbReference type="InterPro" id="IPR003609">
    <property type="entry name" value="Pan_app"/>
</dbReference>
<proteinExistence type="predicted"/>
<dbReference type="EMBL" id="JAABOE010000242">
    <property type="protein sequence ID" value="KAF3157745.1"/>
    <property type="molecule type" value="Genomic_DNA"/>
</dbReference>
<dbReference type="Proteomes" id="UP000479691">
    <property type="component" value="Unassembled WGS sequence"/>
</dbReference>
<sequence length="343" mass="37188">MLFSTIYAFALLALSTVVLGGKEHCVLNQPACLKLYPEASSSCLSLITKSGISRTPCTAPTSTTVQTTTTRFTNTRVTTTTIPTTRTIWVTKPTVGVITRTSVVTRISTRVISSTSWRRTTRTVTATVSTTTRLPSQTCLARRALEERQAPSAGFPESCSCYLTTTRQTGVYTILLTSILSPNATTTSVVTSRRTLTTTSTRVTTTRTVQTLSLRTTVRTTSTTVWRTSTTTIASTRTVRQTFAASCTAPLTINTQPSTANIVNAAPVKVRDFKDCCNRCFASNGCNSYEYRNSSKDCILRYSRNSAGCRTQNCPLGRQIFNRGNAASGKVWGTGPCYGGLRT</sequence>
<accession>A0A6G1M4B3</accession>
<evidence type="ECO:0000313" key="4">
    <source>
        <dbReference type="EMBL" id="KAF3210809.1"/>
    </source>
</evidence>
<dbReference type="Proteomes" id="UP000483672">
    <property type="component" value="Unassembled WGS sequence"/>
</dbReference>
<dbReference type="Gene3D" id="3.50.4.10">
    <property type="entry name" value="Hepatocyte Growth Factor"/>
    <property type="match status" value="1"/>
</dbReference>
<evidence type="ECO:0000313" key="6">
    <source>
        <dbReference type="EMBL" id="KAF3227823.1"/>
    </source>
</evidence>